<evidence type="ECO:0000256" key="1">
    <source>
        <dbReference type="ARBA" id="ARBA00000798"/>
    </source>
</evidence>
<dbReference type="PANTHER" id="PTHR43856">
    <property type="entry name" value="CARDIOLIPIN HYDROLASE"/>
    <property type="match status" value="1"/>
</dbReference>
<keyword evidence="10" id="KW-0443">Lipid metabolism</keyword>
<evidence type="ECO:0000256" key="11">
    <source>
        <dbReference type="ARBA" id="ARBA00029594"/>
    </source>
</evidence>
<evidence type="ECO:0000259" key="13">
    <source>
        <dbReference type="PROSITE" id="PS50035"/>
    </source>
</evidence>
<proteinExistence type="inferred from homology"/>
<dbReference type="InterPro" id="IPR001736">
    <property type="entry name" value="PLipase_D/transphosphatidylase"/>
</dbReference>
<evidence type="ECO:0000256" key="12">
    <source>
        <dbReference type="SAM" id="Coils"/>
    </source>
</evidence>
<keyword evidence="12" id="KW-0175">Coiled coil</keyword>
<dbReference type="InterPro" id="IPR051406">
    <property type="entry name" value="PLD_domain"/>
</dbReference>
<gene>
    <name evidence="14" type="ORF">Bealeia1_01279</name>
</gene>
<organism evidence="14 15">
    <name type="scientific">Candidatus Bealeia paramacronuclearis</name>
    <dbReference type="NCBI Taxonomy" id="1921001"/>
    <lineage>
        <taxon>Bacteria</taxon>
        <taxon>Pseudomonadati</taxon>
        <taxon>Pseudomonadota</taxon>
        <taxon>Alphaproteobacteria</taxon>
        <taxon>Holosporales</taxon>
        <taxon>Holosporaceae</taxon>
        <taxon>Candidatus Bealeia</taxon>
    </lineage>
</organism>
<dbReference type="SUPFAM" id="SSF56024">
    <property type="entry name" value="Phospholipase D/nuclease"/>
    <property type="match status" value="2"/>
</dbReference>
<keyword evidence="15" id="KW-1185">Reference proteome</keyword>
<evidence type="ECO:0000256" key="6">
    <source>
        <dbReference type="ARBA" id="ARBA00018392"/>
    </source>
</evidence>
<comment type="subcellular location">
    <subcellularLocation>
        <location evidence="3">Secreted</location>
    </subcellularLocation>
</comment>
<dbReference type="PANTHER" id="PTHR43856:SF1">
    <property type="entry name" value="MITOCHONDRIAL CARDIOLIPIN HYDROLASE"/>
    <property type="match status" value="1"/>
</dbReference>
<evidence type="ECO:0000313" key="15">
    <source>
        <dbReference type="Proteomes" id="UP001330434"/>
    </source>
</evidence>
<dbReference type="Proteomes" id="UP001330434">
    <property type="component" value="Chromosome"/>
</dbReference>
<dbReference type="RefSeq" id="WP_331255877.1">
    <property type="nucleotide sequence ID" value="NZ_CP133270.1"/>
</dbReference>
<evidence type="ECO:0000256" key="9">
    <source>
        <dbReference type="ARBA" id="ARBA00022963"/>
    </source>
</evidence>
<keyword evidence="7" id="KW-0964">Secreted</keyword>
<evidence type="ECO:0000256" key="7">
    <source>
        <dbReference type="ARBA" id="ARBA00022525"/>
    </source>
</evidence>
<evidence type="ECO:0000256" key="2">
    <source>
        <dbReference type="ARBA" id="ARBA00003145"/>
    </source>
</evidence>
<keyword evidence="9" id="KW-0442">Lipid degradation</keyword>
<evidence type="ECO:0000256" key="10">
    <source>
        <dbReference type="ARBA" id="ARBA00023098"/>
    </source>
</evidence>
<dbReference type="SMART" id="SM00155">
    <property type="entry name" value="PLDc"/>
    <property type="match status" value="2"/>
</dbReference>
<evidence type="ECO:0000256" key="8">
    <source>
        <dbReference type="ARBA" id="ARBA00022801"/>
    </source>
</evidence>
<keyword evidence="8" id="KW-0378">Hydrolase</keyword>
<evidence type="ECO:0000256" key="3">
    <source>
        <dbReference type="ARBA" id="ARBA00004613"/>
    </source>
</evidence>
<feature type="domain" description="PLD phosphodiesterase" evidence="13">
    <location>
        <begin position="304"/>
        <end position="331"/>
    </location>
</feature>
<dbReference type="EMBL" id="CP133270">
    <property type="protein sequence ID" value="WVX67082.1"/>
    <property type="molecule type" value="Genomic_DNA"/>
</dbReference>
<comment type="function">
    <text evidence="2">Could be a virulence factor.</text>
</comment>
<dbReference type="Pfam" id="PF13091">
    <property type="entry name" value="PLDc_2"/>
    <property type="match status" value="2"/>
</dbReference>
<evidence type="ECO:0000256" key="5">
    <source>
        <dbReference type="ARBA" id="ARBA00012027"/>
    </source>
</evidence>
<accession>A0ABZ2C6Q8</accession>
<evidence type="ECO:0000256" key="4">
    <source>
        <dbReference type="ARBA" id="ARBA00008664"/>
    </source>
</evidence>
<dbReference type="EC" id="3.1.4.4" evidence="5"/>
<dbReference type="PROSITE" id="PS50035">
    <property type="entry name" value="PLD"/>
    <property type="match status" value="2"/>
</dbReference>
<comment type="similarity">
    <text evidence="4">Belongs to the phospholipase D family.</text>
</comment>
<sequence length="372" mass="42473">MRMFHFLRYTILLGLFLPNVEAHKPDWIKSPVIDSERIPFITAIKMAKKTLALGSYKLHAEIKPNDELIEALKEAKARNVEVTIIVEDRLTPEEQKVPQKSEIKEGDSFKIYQDLGIKVVHGNPKFNAVHEKILMGEGDGSYAIVGNTNFDKNFQVTDSDDKNVTKVTRDFALFLWDPKILHELDSVFQSDITQKGIVLKPYLIQEIPENEYRLSWGPDQHYSQLLEMIKSAEKRIDIYQQALQDEEITHALAKASQRGVEIRLLMSKYPFGEKHGNKSEIGQEALKKAGGKVRLTGDTNKEKVKLHIHAKVMIVDGGLMYLGSANFHTESLEKSRQVGVITRDPTHIKPVQERFLKDWTAEEKETTSLKNE</sequence>
<feature type="domain" description="PLD phosphodiesterase" evidence="13">
    <location>
        <begin position="125"/>
        <end position="154"/>
    </location>
</feature>
<dbReference type="Gene3D" id="3.30.870.10">
    <property type="entry name" value="Endonuclease Chain A"/>
    <property type="match status" value="2"/>
</dbReference>
<feature type="coiled-coil region" evidence="12">
    <location>
        <begin position="222"/>
        <end position="249"/>
    </location>
</feature>
<protein>
    <recommendedName>
        <fullName evidence="6">Phospholipase D</fullName>
        <ecNumber evidence="5">3.1.4.4</ecNumber>
    </recommendedName>
    <alternativeName>
        <fullName evidence="11">Choline phosphatase</fullName>
    </alternativeName>
</protein>
<name>A0ABZ2C6Q8_9PROT</name>
<comment type="catalytic activity">
    <reaction evidence="1">
        <text>a 1,2-diacyl-sn-glycero-3-phosphocholine + H2O = a 1,2-diacyl-sn-glycero-3-phosphate + choline + H(+)</text>
        <dbReference type="Rhea" id="RHEA:14445"/>
        <dbReference type="ChEBI" id="CHEBI:15354"/>
        <dbReference type="ChEBI" id="CHEBI:15377"/>
        <dbReference type="ChEBI" id="CHEBI:15378"/>
        <dbReference type="ChEBI" id="CHEBI:57643"/>
        <dbReference type="ChEBI" id="CHEBI:58608"/>
        <dbReference type="EC" id="3.1.4.4"/>
    </reaction>
</comment>
<evidence type="ECO:0000313" key="14">
    <source>
        <dbReference type="EMBL" id="WVX67082.1"/>
    </source>
</evidence>
<reference evidence="14 15" key="1">
    <citation type="journal article" date="2024" name="Environ. Microbiol.">
        <title>Novel evolutionary insights on the interactions of the Holosporales (Alphaproteobacteria) with eukaryotic hosts from comparative genomics.</title>
        <authorList>
            <person name="Giovannini M."/>
            <person name="Petroni G."/>
            <person name="Castelli M."/>
        </authorList>
    </citation>
    <scope>NUCLEOTIDE SEQUENCE [LARGE SCALE GENOMIC DNA]</scope>
    <source>
        <strain evidence="14 15">US_Bl 15I1</strain>
    </source>
</reference>
<dbReference type="InterPro" id="IPR025202">
    <property type="entry name" value="PLD-like_dom"/>
</dbReference>